<dbReference type="Pfam" id="PF00908">
    <property type="entry name" value="dTDP_sugar_isom"/>
    <property type="match status" value="1"/>
</dbReference>
<dbReference type="PANTHER" id="PTHR21047">
    <property type="entry name" value="DTDP-6-DEOXY-D-GLUCOSE-3,5 EPIMERASE"/>
    <property type="match status" value="1"/>
</dbReference>
<sequence length="219" mass="24126">MPLSAVTPNVGSDMTFRELRVPGAWETVPRLHQDERGMFYEWFTDREFSAAVGHRFGMQQANCSVSSTGVVRGLHFSDVPPGQAKYVTCVRGAVFDVVVDIRVGSPTFGLWDAVLLDDREHRSVYIGEGLAHGFLALQDDSTVMYLCSSEYAPGREHTVSPLDPSLGIEWPTTVFGAEWVLSQRDSDAPTVAEARDAGVLPTWAACEAYVSELRERLQG</sequence>
<dbReference type="CDD" id="cd00438">
    <property type="entry name" value="cupin_RmlC"/>
    <property type="match status" value="1"/>
</dbReference>
<dbReference type="GO" id="GO:0000271">
    <property type="term" value="P:polysaccharide biosynthetic process"/>
    <property type="evidence" value="ECO:0007669"/>
    <property type="project" value="TreeGrafter"/>
</dbReference>
<evidence type="ECO:0000256" key="4">
    <source>
        <dbReference type="RuleBase" id="RU364069"/>
    </source>
</evidence>
<dbReference type="GO" id="GO:0019305">
    <property type="term" value="P:dTDP-rhamnose biosynthetic process"/>
    <property type="evidence" value="ECO:0007669"/>
    <property type="project" value="UniProtKB-UniRule"/>
</dbReference>
<feature type="active site" description="Proton acceptor" evidence="2">
    <location>
        <position position="75"/>
    </location>
</feature>
<feature type="site" description="Participates in a stacking interaction with the thymidine ring of dTDP-4-oxo-6-deoxyglucose" evidence="3">
    <location>
        <position position="151"/>
    </location>
</feature>
<dbReference type="Gene3D" id="2.60.120.10">
    <property type="entry name" value="Jelly Rolls"/>
    <property type="match status" value="1"/>
</dbReference>
<comment type="catalytic activity">
    <reaction evidence="4">
        <text>dTDP-4-dehydro-6-deoxy-alpha-D-glucose = dTDP-4-dehydro-beta-L-rhamnose</text>
        <dbReference type="Rhea" id="RHEA:16969"/>
        <dbReference type="ChEBI" id="CHEBI:57649"/>
        <dbReference type="ChEBI" id="CHEBI:62830"/>
        <dbReference type="EC" id="5.1.3.13"/>
    </reaction>
</comment>
<dbReference type="EC" id="5.1.3.13" evidence="4"/>
<keyword evidence="6" id="KW-1185">Reference proteome</keyword>
<comment type="function">
    <text evidence="4">Catalyzes the epimerization of the C3' and C5'positions of dTDP-6-deoxy-D-xylo-4-hexulose, forming dTDP-6-deoxy-L-lyxo-4-hexulose.</text>
</comment>
<evidence type="ECO:0000256" key="2">
    <source>
        <dbReference type="PIRSR" id="PIRSR600888-1"/>
    </source>
</evidence>
<dbReference type="AlphaFoldDB" id="A0A378TEQ1"/>
<keyword evidence="4 5" id="KW-0413">Isomerase</keyword>
<accession>A0A378TEQ1</accession>
<dbReference type="NCBIfam" id="TIGR01221">
    <property type="entry name" value="rmlC"/>
    <property type="match status" value="1"/>
</dbReference>
<dbReference type="GO" id="GO:0005829">
    <property type="term" value="C:cytosol"/>
    <property type="evidence" value="ECO:0007669"/>
    <property type="project" value="TreeGrafter"/>
</dbReference>
<proteinExistence type="inferred from homology"/>
<dbReference type="SUPFAM" id="SSF51182">
    <property type="entry name" value="RmlC-like cupins"/>
    <property type="match status" value="1"/>
</dbReference>
<evidence type="ECO:0000256" key="3">
    <source>
        <dbReference type="PIRSR" id="PIRSR600888-3"/>
    </source>
</evidence>
<dbReference type="Proteomes" id="UP000254978">
    <property type="component" value="Unassembled WGS sequence"/>
</dbReference>
<gene>
    <name evidence="5" type="primary">rmlC</name>
    <name evidence="5" type="ORF">NCTC10821_01501</name>
</gene>
<comment type="subunit">
    <text evidence="4">Homodimer.</text>
</comment>
<dbReference type="UniPathway" id="UPA00124"/>
<comment type="similarity">
    <text evidence="1 4">Belongs to the dTDP-4-dehydrorhamnose 3,5-epimerase family.</text>
</comment>
<dbReference type="InterPro" id="IPR000888">
    <property type="entry name" value="RmlC-like"/>
</dbReference>
<dbReference type="InterPro" id="IPR014710">
    <property type="entry name" value="RmlC-like_jellyroll"/>
</dbReference>
<dbReference type="EMBL" id="UGQT01000001">
    <property type="protein sequence ID" value="STZ57996.1"/>
    <property type="molecule type" value="Genomic_DNA"/>
</dbReference>
<evidence type="ECO:0000256" key="1">
    <source>
        <dbReference type="ARBA" id="ARBA00010154"/>
    </source>
</evidence>
<feature type="active site" description="Proton donor" evidence="2">
    <location>
        <position position="145"/>
    </location>
</feature>
<name>A0A378TEQ1_9MYCO</name>
<comment type="pathway">
    <text evidence="4">Carbohydrate biosynthesis; dTDP-L-rhamnose biosynthesis.</text>
</comment>
<organism evidence="5 6">
    <name type="scientific">Mycolicibacterium tokaiense</name>
    <dbReference type="NCBI Taxonomy" id="39695"/>
    <lineage>
        <taxon>Bacteria</taxon>
        <taxon>Bacillati</taxon>
        <taxon>Actinomycetota</taxon>
        <taxon>Actinomycetes</taxon>
        <taxon>Mycobacteriales</taxon>
        <taxon>Mycobacteriaceae</taxon>
        <taxon>Mycolicibacterium</taxon>
    </lineage>
</organism>
<evidence type="ECO:0000313" key="5">
    <source>
        <dbReference type="EMBL" id="STZ57996.1"/>
    </source>
</evidence>
<dbReference type="InterPro" id="IPR011051">
    <property type="entry name" value="RmlC_Cupin_sf"/>
</dbReference>
<dbReference type="PANTHER" id="PTHR21047:SF2">
    <property type="entry name" value="THYMIDINE DIPHOSPHO-4-KETO-RHAMNOSE 3,5-EPIMERASE"/>
    <property type="match status" value="1"/>
</dbReference>
<evidence type="ECO:0000313" key="6">
    <source>
        <dbReference type="Proteomes" id="UP000254978"/>
    </source>
</evidence>
<dbReference type="GO" id="GO:0008830">
    <property type="term" value="F:dTDP-4-dehydrorhamnose 3,5-epimerase activity"/>
    <property type="evidence" value="ECO:0007669"/>
    <property type="project" value="UniProtKB-UniRule"/>
</dbReference>
<reference evidence="5 6" key="1">
    <citation type="submission" date="2018-06" db="EMBL/GenBank/DDBJ databases">
        <authorList>
            <consortium name="Pathogen Informatics"/>
            <person name="Doyle S."/>
        </authorList>
    </citation>
    <scope>NUCLEOTIDE SEQUENCE [LARGE SCALE GENOMIC DNA]</scope>
    <source>
        <strain evidence="5 6">NCTC10821</strain>
    </source>
</reference>
<protein>
    <recommendedName>
        <fullName evidence="4">dTDP-4-dehydrorhamnose 3,5-epimerase</fullName>
        <ecNumber evidence="4">5.1.3.13</ecNumber>
    </recommendedName>
    <alternativeName>
        <fullName evidence="4">Thymidine diphospho-4-keto-rhamnose 3,5-epimerase</fullName>
    </alternativeName>
</protein>